<keyword evidence="2" id="KW-1185">Reference proteome</keyword>
<evidence type="ECO:0000313" key="1">
    <source>
        <dbReference type="EMBL" id="GAW96119.1"/>
    </source>
</evidence>
<comment type="caution">
    <text evidence="1">The sequence shown here is derived from an EMBL/GenBank/DDBJ whole genome shotgun (WGS) entry which is preliminary data.</text>
</comment>
<name>A0ABQ0MUS6_9GAMM</name>
<gene>
    <name evidence="1" type="ORF">MTCD1_01729</name>
</gene>
<evidence type="ECO:0000313" key="2">
    <source>
        <dbReference type="Proteomes" id="UP000197068"/>
    </source>
</evidence>
<accession>A0ABQ0MUS6</accession>
<sequence length="45" mass="5088">MLASGDIDLLINVAKTQAIELFSYHGYSIKLRLYSSIIEVKTDTR</sequence>
<proteinExistence type="predicted"/>
<reference evidence="1 2" key="1">
    <citation type="submission" date="2017-06" db="EMBL/GenBank/DDBJ databases">
        <title>Whole Genome Sequences of Colwellia marinimaniae MTCD1.</title>
        <authorList>
            <person name="Kusumoto H."/>
            <person name="Inoue M."/>
            <person name="Tanikawa K."/>
            <person name="Maeji H."/>
            <person name="Cameron J.H."/>
            <person name="Bartlett D.H."/>
        </authorList>
    </citation>
    <scope>NUCLEOTIDE SEQUENCE [LARGE SCALE GENOMIC DNA]</scope>
    <source>
        <strain evidence="1 2">MTCD1</strain>
    </source>
</reference>
<organism evidence="1 2">
    <name type="scientific">Colwellia marinimaniae</name>
    <dbReference type="NCBI Taxonomy" id="1513592"/>
    <lineage>
        <taxon>Bacteria</taxon>
        <taxon>Pseudomonadati</taxon>
        <taxon>Pseudomonadota</taxon>
        <taxon>Gammaproteobacteria</taxon>
        <taxon>Alteromonadales</taxon>
        <taxon>Colwelliaceae</taxon>
        <taxon>Colwellia</taxon>
    </lineage>
</organism>
<dbReference type="EMBL" id="BDQM01000011">
    <property type="protein sequence ID" value="GAW96119.1"/>
    <property type="molecule type" value="Genomic_DNA"/>
</dbReference>
<protein>
    <submittedName>
        <fullName evidence="1">Uncharacterized protein</fullName>
    </submittedName>
</protein>
<dbReference type="Proteomes" id="UP000197068">
    <property type="component" value="Unassembled WGS sequence"/>
</dbReference>